<dbReference type="OrthoDB" id="5767052at2"/>
<proteinExistence type="predicted"/>
<protein>
    <recommendedName>
        <fullName evidence="3">Lipoprotein</fullName>
    </recommendedName>
</protein>
<evidence type="ECO:0008006" key="3">
    <source>
        <dbReference type="Google" id="ProtNLM"/>
    </source>
</evidence>
<dbReference type="eggNOG" id="ENOG5032RT1">
    <property type="taxonomic scope" value="Bacteria"/>
</dbReference>
<dbReference type="EMBL" id="JPIN01000001">
    <property type="protein sequence ID" value="KFZ29750.1"/>
    <property type="molecule type" value="Genomic_DNA"/>
</dbReference>
<sequence>MRTVSLKLLTIIVVTLLFSGCSTQFGYRFADTYLEYQLGKYVALDDPLAGEVSASIDALHQWHAQTQMPAYAAFLTKLIDAVENDRIDAQQLNTYADQAYGFWRVIRQQAEPYAQLYLPRLDQTQREQLVAKLRKDLAREREEDQNADPRERQRERFQRTIERAEEWLGRLEPEQLRLLHRWMAQRESNDDLWYAYQVAWLDAFEQTLQDPQAEDFSRSIERLMTNPEQWRSEELQQSSQYSRAMTIEFFVAMYATLSVEQKRRIRNKLADYRELVTDIAQDFSA</sequence>
<name>A0A094IPY5_9GAMM</name>
<dbReference type="PROSITE" id="PS51257">
    <property type="entry name" value="PROKAR_LIPOPROTEIN"/>
    <property type="match status" value="1"/>
</dbReference>
<dbReference type="STRING" id="1517416.IDAT_01215"/>
<dbReference type="Proteomes" id="UP000053718">
    <property type="component" value="Unassembled WGS sequence"/>
</dbReference>
<dbReference type="RefSeq" id="WP_034729452.1">
    <property type="nucleotide sequence ID" value="NZ_JPIN01000001.1"/>
</dbReference>
<evidence type="ECO:0000313" key="1">
    <source>
        <dbReference type="EMBL" id="KFZ29750.1"/>
    </source>
</evidence>
<evidence type="ECO:0000313" key="2">
    <source>
        <dbReference type="Proteomes" id="UP000053718"/>
    </source>
</evidence>
<organism evidence="1 2">
    <name type="scientific">Pseudidiomarina atlantica</name>
    <dbReference type="NCBI Taxonomy" id="1517416"/>
    <lineage>
        <taxon>Bacteria</taxon>
        <taxon>Pseudomonadati</taxon>
        <taxon>Pseudomonadota</taxon>
        <taxon>Gammaproteobacteria</taxon>
        <taxon>Alteromonadales</taxon>
        <taxon>Idiomarinaceae</taxon>
        <taxon>Pseudidiomarina</taxon>
    </lineage>
</organism>
<reference evidence="1 2" key="1">
    <citation type="submission" date="2014-06" db="EMBL/GenBank/DDBJ databases">
        <title>Draft genome sequence of Idiomarina sp. MCCC 1A10513.</title>
        <authorList>
            <person name="Du J."/>
            <person name="Lai Q."/>
            <person name="Shao Z."/>
        </authorList>
    </citation>
    <scope>NUCLEOTIDE SEQUENCE [LARGE SCALE GENOMIC DNA]</scope>
    <source>
        <strain evidence="1 2">MCCC 1A10513</strain>
    </source>
</reference>
<accession>A0A094IPY5</accession>
<dbReference type="InterPro" id="IPR016875">
    <property type="entry name" value="UCP028200"/>
</dbReference>
<dbReference type="Pfam" id="PF19795">
    <property type="entry name" value="DUF6279"/>
    <property type="match status" value="1"/>
</dbReference>
<dbReference type="PIRSF" id="PIRSF028200">
    <property type="entry name" value="UCP028200"/>
    <property type="match status" value="1"/>
</dbReference>
<gene>
    <name evidence="1" type="ORF">IDAT_01215</name>
</gene>
<comment type="caution">
    <text evidence="1">The sequence shown here is derived from an EMBL/GenBank/DDBJ whole genome shotgun (WGS) entry which is preliminary data.</text>
</comment>
<dbReference type="AlphaFoldDB" id="A0A094IPY5"/>
<keyword evidence="2" id="KW-1185">Reference proteome</keyword>